<name>A0A017HKE8_9RHOB</name>
<evidence type="ECO:0000313" key="2">
    <source>
        <dbReference type="Proteomes" id="UP000019666"/>
    </source>
</evidence>
<protein>
    <submittedName>
        <fullName evidence="1">DNA polymerase III alpha subunit</fullName>
        <ecNumber evidence="1">2.7.7.7</ecNumber>
    </submittedName>
</protein>
<dbReference type="EC" id="2.7.7.7" evidence="1"/>
<keyword evidence="1" id="KW-0808">Transferase</keyword>
<comment type="caution">
    <text evidence="1">The sequence shown here is derived from an EMBL/GenBank/DDBJ whole genome shotgun (WGS) entry which is preliminary data.</text>
</comment>
<evidence type="ECO:0000313" key="1">
    <source>
        <dbReference type="EMBL" id="EYD74805.1"/>
    </source>
</evidence>
<sequence>MTPIDDAVLSAAAGLRVFVEAEEAITSVAKILADARAAAKRTRGGPVTLLLMHPSLPGEVEIEVGDGWPVTPQVRRALRSVVGVVEVEEV</sequence>
<proteinExistence type="predicted"/>
<gene>
    <name evidence="1" type="ORF">Rumeso_03617</name>
</gene>
<dbReference type="EMBL" id="AOSK01000104">
    <property type="protein sequence ID" value="EYD74805.1"/>
    <property type="molecule type" value="Genomic_DNA"/>
</dbReference>
<organism evidence="1 2">
    <name type="scientific">Rubellimicrobium mesophilum DSM 19309</name>
    <dbReference type="NCBI Taxonomy" id="442562"/>
    <lineage>
        <taxon>Bacteria</taxon>
        <taxon>Pseudomonadati</taxon>
        <taxon>Pseudomonadota</taxon>
        <taxon>Alphaproteobacteria</taxon>
        <taxon>Rhodobacterales</taxon>
        <taxon>Roseobacteraceae</taxon>
        <taxon>Rubellimicrobium</taxon>
    </lineage>
</organism>
<accession>A0A017HKE8</accession>
<dbReference type="GO" id="GO:0003887">
    <property type="term" value="F:DNA-directed DNA polymerase activity"/>
    <property type="evidence" value="ECO:0007669"/>
    <property type="project" value="UniProtKB-EC"/>
</dbReference>
<reference evidence="1 2" key="1">
    <citation type="submission" date="2013-02" db="EMBL/GenBank/DDBJ databases">
        <authorList>
            <person name="Fiebig A."/>
            <person name="Goeker M."/>
            <person name="Klenk H.-P.P."/>
        </authorList>
    </citation>
    <scope>NUCLEOTIDE SEQUENCE [LARGE SCALE GENOMIC DNA]</scope>
    <source>
        <strain evidence="1 2">DSM 19309</strain>
    </source>
</reference>
<dbReference type="HOGENOM" id="CLU_2438939_0_0_5"/>
<dbReference type="Proteomes" id="UP000019666">
    <property type="component" value="Unassembled WGS sequence"/>
</dbReference>
<dbReference type="AlphaFoldDB" id="A0A017HKE8"/>
<keyword evidence="2" id="KW-1185">Reference proteome</keyword>
<keyword evidence="1" id="KW-0548">Nucleotidyltransferase</keyword>
<dbReference type="STRING" id="442562.Rumeso_03617"/>